<evidence type="ECO:0000256" key="5">
    <source>
        <dbReference type="ARBA" id="ARBA00022801"/>
    </source>
</evidence>
<evidence type="ECO:0000259" key="16">
    <source>
        <dbReference type="PROSITE" id="PS51194"/>
    </source>
</evidence>
<dbReference type="Pfam" id="PF00271">
    <property type="entry name" value="Helicase_C"/>
    <property type="match status" value="1"/>
</dbReference>
<dbReference type="EC" id="3.6.4.13" evidence="2"/>
<evidence type="ECO:0000313" key="18">
    <source>
        <dbReference type="Proteomes" id="UP000075920"/>
    </source>
</evidence>
<dbReference type="SMART" id="SM00490">
    <property type="entry name" value="HELICc"/>
    <property type="match status" value="1"/>
</dbReference>
<comment type="similarity">
    <text evidence="1">Belongs to the carbon-nitrogen hydrolase superfamily. BTD/VNN family.</text>
</comment>
<name>A0A182WG42_9DIPT</name>
<dbReference type="SUPFAM" id="SSF52540">
    <property type="entry name" value="P-loop containing nucleoside triphosphate hydrolases"/>
    <property type="match status" value="1"/>
</dbReference>
<organism evidence="17 18">
    <name type="scientific">Anopheles minimus</name>
    <dbReference type="NCBI Taxonomy" id="112268"/>
    <lineage>
        <taxon>Eukaryota</taxon>
        <taxon>Metazoa</taxon>
        <taxon>Ecdysozoa</taxon>
        <taxon>Arthropoda</taxon>
        <taxon>Hexapoda</taxon>
        <taxon>Insecta</taxon>
        <taxon>Pterygota</taxon>
        <taxon>Neoptera</taxon>
        <taxon>Endopterygota</taxon>
        <taxon>Diptera</taxon>
        <taxon>Nematocera</taxon>
        <taxon>Culicoidea</taxon>
        <taxon>Culicidae</taxon>
        <taxon>Anophelinae</taxon>
        <taxon>Anopheles</taxon>
    </lineage>
</organism>
<keyword evidence="9" id="KW-0325">Glycoprotein</keyword>
<dbReference type="CDD" id="cd07567">
    <property type="entry name" value="biotinidase_like"/>
    <property type="match status" value="1"/>
</dbReference>
<dbReference type="SMART" id="SM00487">
    <property type="entry name" value="DEXDc"/>
    <property type="match status" value="1"/>
</dbReference>
<sequence>MVLLAVSYLSSCSAYPSHDYDDYSQEGTIEEIVQFARSTPESNSYVVSVVEFHPEPMTMPIAQRTDLHLAEYSRLIRSPEAKTADIIVFPELTLNSLSDTVFVPDPSHRIAPCDDHGTILVTLSCLAREVHKYLVINLSEQFYLQQQGKTVLYNTDVVFDRNGTVIARYRKYNLFKEPGTSVTSLPELVSFETDFGVHFGVFTCFDILFALPTLELVKHGLRDFVFPAFWTSEPPFLTSTQIFESWAYANDANLIVAGTNYGPSGATGTGVFNGRNGALLTHYTGQTTRALYTVTVPKSGAKNITRYHSLTSDVLEVPIAEPSGHRLPGYDYENVRLGRDFLEQFTTIQLNPIWEQETIGQIVCSGMFCCDFTVSLTVDAGRELTHHYRLAVFDGVRTFQGFADAHVSICGVIACANQSIASCGLMLQQNSEYLQFNSISISGQFIANGTLAMPSTLDMRMYSYDASHYGFTADVNYSSNSQIVTMNLTTPVSDMQTFGIYAFNHKEFEFYNPIELPGDDADKPDKDDDGGATTGAKPSATALLLGGALLTFWHLMISKKMATNMLGNDLFRKLTCGAKFTNKNKLPPKRKLESADTATVPKVKLILKEESDDDEQTVKRSVGSISVAENDVKHAEVKSEASSTDGSEDEQQKLPSQKTSNKIKQANLLRMNQLRNEHKIHVKKSRHSPEVPNIIETFDQLSTDLDVSNRLVSNILACYSKPTPVQMQAIPILLKTHSLHAFAPTGSGKTAAFLIPILHHLKKPMKCGFRALIICPTRELAKQIQREALRLGDEMNLRTHVIQTVDNPKKDDYSFNSGRNYDILVTTPNRICYLLAQNPPKIDLSNIQWVVIDEADKLFEDSKNSFRDQLDTVLTACNNPTKTMALFSATQTREVNLWVAKNVPNRIRFSVGLMNGAVELVEQKLLFTGSEAGKLLAFREMVAQGLHPPVLVFVQSKDRAQQLFTELIYDGLNVDVIHSDRTQRERDNVVRAFREGKIWILICTELMSRGIDFKGVNLVINYDFPPSTISYVHRIGRTGRAGRPGKAVTFFTKDDTVNLK</sequence>
<dbReference type="SUPFAM" id="SSF56317">
    <property type="entry name" value="Carbon-nitrogen hydrolase"/>
    <property type="match status" value="1"/>
</dbReference>
<evidence type="ECO:0000256" key="6">
    <source>
        <dbReference type="ARBA" id="ARBA00022806"/>
    </source>
</evidence>
<dbReference type="Proteomes" id="UP000075920">
    <property type="component" value="Unassembled WGS sequence"/>
</dbReference>
<dbReference type="CDD" id="cd18787">
    <property type="entry name" value="SF2_C_DEAD"/>
    <property type="match status" value="1"/>
</dbReference>
<evidence type="ECO:0000256" key="4">
    <source>
        <dbReference type="ARBA" id="ARBA00022741"/>
    </source>
</evidence>
<dbReference type="InterPro" id="IPR000629">
    <property type="entry name" value="RNA-helicase_DEAD-box_CS"/>
</dbReference>
<evidence type="ECO:0000259" key="14">
    <source>
        <dbReference type="PROSITE" id="PS50263"/>
    </source>
</evidence>
<accession>A0A182WG42</accession>
<evidence type="ECO:0000259" key="15">
    <source>
        <dbReference type="PROSITE" id="PS51192"/>
    </source>
</evidence>
<evidence type="ECO:0000256" key="10">
    <source>
        <dbReference type="ARBA" id="ARBA00024355"/>
    </source>
</evidence>
<dbReference type="InterPro" id="IPR044764">
    <property type="entry name" value="DDX52/Rok1_DEADc"/>
</dbReference>
<dbReference type="InterPro" id="IPR011545">
    <property type="entry name" value="DEAD/DEAH_box_helicase_dom"/>
</dbReference>
<evidence type="ECO:0000256" key="1">
    <source>
        <dbReference type="ARBA" id="ARBA00008225"/>
    </source>
</evidence>
<feature type="compositionally biased region" description="Polar residues" evidence="13">
    <location>
        <begin position="653"/>
        <end position="662"/>
    </location>
</feature>
<evidence type="ECO:0000256" key="13">
    <source>
        <dbReference type="SAM" id="MobiDB-lite"/>
    </source>
</evidence>
<dbReference type="InterPro" id="IPR036526">
    <property type="entry name" value="C-N_Hydrolase_sf"/>
</dbReference>
<dbReference type="VEuPathDB" id="VectorBase:AMIN009340"/>
<evidence type="ECO:0000256" key="9">
    <source>
        <dbReference type="ARBA" id="ARBA00023180"/>
    </source>
</evidence>
<comment type="similarity">
    <text evidence="10">Belongs to the DEAD box helicase family. DDX52/ROK1 subfamily.</text>
</comment>
<feature type="region of interest" description="Disordered" evidence="13">
    <location>
        <begin position="517"/>
        <end position="536"/>
    </location>
</feature>
<evidence type="ECO:0000256" key="3">
    <source>
        <dbReference type="ARBA" id="ARBA00022729"/>
    </source>
</evidence>
<dbReference type="PANTHER" id="PTHR10609:SF14">
    <property type="entry name" value="BIOTINIDASE"/>
    <property type="match status" value="1"/>
</dbReference>
<dbReference type="InterPro" id="IPR003010">
    <property type="entry name" value="C-N_Hydrolase"/>
</dbReference>
<dbReference type="GO" id="GO:0016811">
    <property type="term" value="F:hydrolase activity, acting on carbon-nitrogen (but not peptide) bonds, in linear amides"/>
    <property type="evidence" value="ECO:0007669"/>
    <property type="project" value="InterPro"/>
</dbReference>
<dbReference type="InterPro" id="IPR040154">
    <property type="entry name" value="Biotinidase/VNN"/>
</dbReference>
<dbReference type="CDD" id="cd17957">
    <property type="entry name" value="DEADc_DDX52"/>
    <property type="match status" value="1"/>
</dbReference>
<evidence type="ECO:0000256" key="7">
    <source>
        <dbReference type="ARBA" id="ARBA00022840"/>
    </source>
</evidence>
<dbReference type="AlphaFoldDB" id="A0A182WG42"/>
<dbReference type="InterPro" id="IPR014001">
    <property type="entry name" value="Helicase_ATP-bd"/>
</dbReference>
<evidence type="ECO:0000256" key="2">
    <source>
        <dbReference type="ARBA" id="ARBA00012552"/>
    </source>
</evidence>
<protein>
    <recommendedName>
        <fullName evidence="11">Probable ATP-dependent RNA helicase DDX52</fullName>
        <ecNumber evidence="2">3.6.4.13</ecNumber>
    </recommendedName>
</protein>
<keyword evidence="18" id="KW-1185">Reference proteome</keyword>
<feature type="domain" description="Helicase C-terminal" evidence="16">
    <location>
        <begin position="920"/>
        <end position="1060"/>
    </location>
</feature>
<dbReference type="PROSITE" id="PS51192">
    <property type="entry name" value="HELICASE_ATP_BIND_1"/>
    <property type="match status" value="1"/>
</dbReference>
<dbReference type="Pfam" id="PF19018">
    <property type="entry name" value="Vanin_C"/>
    <property type="match status" value="1"/>
</dbReference>
<dbReference type="GO" id="GO:0030490">
    <property type="term" value="P:maturation of SSU-rRNA"/>
    <property type="evidence" value="ECO:0007669"/>
    <property type="project" value="InterPro"/>
</dbReference>
<dbReference type="Gene3D" id="3.60.110.10">
    <property type="entry name" value="Carbon-nitrogen hydrolase"/>
    <property type="match status" value="1"/>
</dbReference>
<dbReference type="PROSITE" id="PS00039">
    <property type="entry name" value="DEAD_ATP_HELICASE"/>
    <property type="match status" value="1"/>
</dbReference>
<keyword evidence="8" id="KW-0694">RNA-binding</keyword>
<dbReference type="Pfam" id="PF00270">
    <property type="entry name" value="DEAD"/>
    <property type="match status" value="1"/>
</dbReference>
<evidence type="ECO:0000256" key="11">
    <source>
        <dbReference type="ARBA" id="ARBA00044533"/>
    </source>
</evidence>
<dbReference type="InterPro" id="IPR012101">
    <property type="entry name" value="Biotinidase-like_euk"/>
</dbReference>
<keyword evidence="6" id="KW-0347">Helicase</keyword>
<keyword evidence="5" id="KW-0378">Hydrolase</keyword>
<dbReference type="Pfam" id="PF00795">
    <property type="entry name" value="CN_hydrolase"/>
    <property type="match status" value="1"/>
</dbReference>
<dbReference type="PROSITE" id="PS50263">
    <property type="entry name" value="CN_HYDROLASE"/>
    <property type="match status" value="1"/>
</dbReference>
<dbReference type="GO" id="GO:0003723">
    <property type="term" value="F:RNA binding"/>
    <property type="evidence" value="ECO:0007669"/>
    <property type="project" value="UniProtKB-KW"/>
</dbReference>
<dbReference type="InterPro" id="IPR001650">
    <property type="entry name" value="Helicase_C-like"/>
</dbReference>
<feature type="compositionally biased region" description="Basic and acidic residues" evidence="13">
    <location>
        <begin position="630"/>
        <end position="639"/>
    </location>
</feature>
<feature type="domain" description="Helicase ATP-binding" evidence="15">
    <location>
        <begin position="730"/>
        <end position="909"/>
    </location>
</feature>
<dbReference type="Gene3D" id="3.40.50.300">
    <property type="entry name" value="P-loop containing nucleotide triphosphate hydrolases"/>
    <property type="match status" value="2"/>
</dbReference>
<feature type="domain" description="CN hydrolase" evidence="14">
    <location>
        <begin position="45"/>
        <end position="298"/>
    </location>
</feature>
<keyword evidence="4" id="KW-0547">Nucleotide-binding</keyword>
<dbReference type="GO" id="GO:0003724">
    <property type="term" value="F:RNA helicase activity"/>
    <property type="evidence" value="ECO:0007669"/>
    <property type="project" value="UniProtKB-EC"/>
</dbReference>
<comment type="catalytic activity">
    <reaction evidence="12">
        <text>ATP + H2O = ADP + phosphate + H(+)</text>
        <dbReference type="Rhea" id="RHEA:13065"/>
        <dbReference type="ChEBI" id="CHEBI:15377"/>
        <dbReference type="ChEBI" id="CHEBI:15378"/>
        <dbReference type="ChEBI" id="CHEBI:30616"/>
        <dbReference type="ChEBI" id="CHEBI:43474"/>
        <dbReference type="ChEBI" id="CHEBI:456216"/>
        <dbReference type="EC" id="3.6.4.13"/>
    </reaction>
</comment>
<keyword evidence="3" id="KW-0732">Signal</keyword>
<dbReference type="PROSITE" id="PS51194">
    <property type="entry name" value="HELICASE_CTER"/>
    <property type="match status" value="1"/>
</dbReference>
<reference evidence="17" key="2">
    <citation type="submission" date="2020-05" db="UniProtKB">
        <authorList>
            <consortium name="EnsemblMetazoa"/>
        </authorList>
    </citation>
    <scope>IDENTIFICATION</scope>
    <source>
        <strain evidence="17">MINIMUS1</strain>
    </source>
</reference>
<feature type="region of interest" description="Disordered" evidence="13">
    <location>
        <begin position="611"/>
        <end position="662"/>
    </location>
</feature>
<dbReference type="PANTHER" id="PTHR10609">
    <property type="entry name" value="BIOTINIDASE-RELATED"/>
    <property type="match status" value="1"/>
</dbReference>
<dbReference type="STRING" id="112268.A0A182WG42"/>
<evidence type="ECO:0000256" key="12">
    <source>
        <dbReference type="ARBA" id="ARBA00047984"/>
    </source>
</evidence>
<dbReference type="InterPro" id="IPR043957">
    <property type="entry name" value="Vanin_C"/>
</dbReference>
<evidence type="ECO:0000256" key="8">
    <source>
        <dbReference type="ARBA" id="ARBA00022884"/>
    </source>
</evidence>
<dbReference type="InterPro" id="IPR027417">
    <property type="entry name" value="P-loop_NTPase"/>
</dbReference>
<reference evidence="18" key="1">
    <citation type="submission" date="2013-03" db="EMBL/GenBank/DDBJ databases">
        <title>The Genome Sequence of Anopheles minimus MINIMUS1.</title>
        <authorList>
            <consortium name="The Broad Institute Genomics Platform"/>
            <person name="Neafsey D.E."/>
            <person name="Walton C."/>
            <person name="Walker B."/>
            <person name="Young S.K."/>
            <person name="Zeng Q."/>
            <person name="Gargeya S."/>
            <person name="Fitzgerald M."/>
            <person name="Haas B."/>
            <person name="Abouelleil A."/>
            <person name="Allen A.W."/>
            <person name="Alvarado L."/>
            <person name="Arachchi H.M."/>
            <person name="Berlin A.M."/>
            <person name="Chapman S.B."/>
            <person name="Gainer-Dewar J."/>
            <person name="Goldberg J."/>
            <person name="Griggs A."/>
            <person name="Gujja S."/>
            <person name="Hansen M."/>
            <person name="Howarth C."/>
            <person name="Imamovic A."/>
            <person name="Ireland A."/>
            <person name="Larimer J."/>
            <person name="McCowan C."/>
            <person name="Murphy C."/>
            <person name="Pearson M."/>
            <person name="Poon T.W."/>
            <person name="Priest M."/>
            <person name="Roberts A."/>
            <person name="Saif S."/>
            <person name="Shea T."/>
            <person name="Sisk P."/>
            <person name="Sykes S."/>
            <person name="Wortman J."/>
            <person name="Nusbaum C."/>
            <person name="Birren B."/>
        </authorList>
    </citation>
    <scope>NUCLEOTIDE SEQUENCE [LARGE SCALE GENOMIC DNA]</scope>
    <source>
        <strain evidence="18">MINIMUS1</strain>
    </source>
</reference>
<dbReference type="EnsemblMetazoa" id="AMIN009340-RA">
    <property type="protein sequence ID" value="AMIN009340-PA"/>
    <property type="gene ID" value="AMIN009340"/>
</dbReference>
<dbReference type="GO" id="GO:0005524">
    <property type="term" value="F:ATP binding"/>
    <property type="evidence" value="ECO:0007669"/>
    <property type="project" value="UniProtKB-KW"/>
</dbReference>
<keyword evidence="7" id="KW-0067">ATP-binding</keyword>
<evidence type="ECO:0000313" key="17">
    <source>
        <dbReference type="EnsemblMetazoa" id="AMIN009340-PA"/>
    </source>
</evidence>
<proteinExistence type="inferred from homology"/>